<organism evidence="3 4">
    <name type="scientific">Micavibrio aeruginosavorus</name>
    <dbReference type="NCBI Taxonomy" id="349221"/>
    <lineage>
        <taxon>Bacteria</taxon>
        <taxon>Pseudomonadati</taxon>
        <taxon>Bdellovibrionota</taxon>
        <taxon>Bdellovibrionia</taxon>
        <taxon>Bdellovibrionales</taxon>
        <taxon>Pseudobdellovibrionaceae</taxon>
        <taxon>Micavibrio</taxon>
    </lineage>
</organism>
<dbReference type="Pfam" id="PF09923">
    <property type="entry name" value="DUF2155"/>
    <property type="match status" value="1"/>
</dbReference>
<dbReference type="Proteomes" id="UP000249739">
    <property type="component" value="Unassembled WGS sequence"/>
</dbReference>
<feature type="compositionally biased region" description="Polar residues" evidence="1">
    <location>
        <begin position="232"/>
        <end position="244"/>
    </location>
</feature>
<evidence type="ECO:0000256" key="2">
    <source>
        <dbReference type="SAM" id="Phobius"/>
    </source>
</evidence>
<reference evidence="3 4" key="1">
    <citation type="submission" date="2017-08" db="EMBL/GenBank/DDBJ databases">
        <title>Infants hospitalized years apart are colonized by the same room-sourced microbial strains.</title>
        <authorList>
            <person name="Brooks B."/>
            <person name="Olm M.R."/>
            <person name="Firek B.A."/>
            <person name="Baker R."/>
            <person name="Thomas B.C."/>
            <person name="Morowitz M.J."/>
            <person name="Banfield J.F."/>
        </authorList>
    </citation>
    <scope>NUCLEOTIDE SEQUENCE [LARGE SCALE GENOMIC DNA]</scope>
    <source>
        <strain evidence="3">S2_006_000_R2_64</strain>
    </source>
</reference>
<dbReference type="EMBL" id="QFOT01000021">
    <property type="protein sequence ID" value="PZP56586.1"/>
    <property type="molecule type" value="Genomic_DNA"/>
</dbReference>
<keyword evidence="2" id="KW-0812">Transmembrane</keyword>
<feature type="transmembrane region" description="Helical" evidence="2">
    <location>
        <begin position="38"/>
        <end position="58"/>
    </location>
</feature>
<protein>
    <recommendedName>
        <fullName evidence="5">DUF2155 domain-containing protein</fullName>
    </recommendedName>
</protein>
<gene>
    <name evidence="3" type="ORF">DI586_03245</name>
</gene>
<evidence type="ECO:0008006" key="5">
    <source>
        <dbReference type="Google" id="ProtNLM"/>
    </source>
</evidence>
<feature type="region of interest" description="Disordered" evidence="1">
    <location>
        <begin position="169"/>
        <end position="304"/>
    </location>
</feature>
<name>A0A2W5HEN4_9BACT</name>
<sequence length="304" mass="33607">MRLKRQPTARYLLSQHLLNILDKGSDSVRGIFLNKKNIYRLICLSVIKKVIFLLVFLYSSNAFALAYEDYPVVKLRSLDKITARTMTFEAKVGSTVRFGEIYIKVQACRKPPPVEKSEAASFLQVWQSNDEQKTSKWIFSGWMFASSPALSAMNHPVYDVWVLDCLGRDPEPIPPPEENTSGVQTPATDGEAPDAVPPPVEPDTQQQIDGAVSREEDPGAFEGQGAQVPADSVSQESVPSSNMPPESVPVYTPPAVTTDEYRDETPLDDSSPVDDTMTQPAVPETLEPQTAPAPETQQEFEGIY</sequence>
<keyword evidence="2" id="KW-0472">Membrane</keyword>
<accession>A0A2W5HEN4</accession>
<keyword evidence="2" id="KW-1133">Transmembrane helix</keyword>
<feature type="compositionally biased region" description="Polar residues" evidence="1">
    <location>
        <begin position="178"/>
        <end position="187"/>
    </location>
</feature>
<dbReference type="AlphaFoldDB" id="A0A2W5HEN4"/>
<comment type="caution">
    <text evidence="3">The sequence shown here is derived from an EMBL/GenBank/DDBJ whole genome shotgun (WGS) entry which is preliminary data.</text>
</comment>
<evidence type="ECO:0000256" key="1">
    <source>
        <dbReference type="SAM" id="MobiDB-lite"/>
    </source>
</evidence>
<feature type="compositionally biased region" description="Polar residues" evidence="1">
    <location>
        <begin position="295"/>
        <end position="304"/>
    </location>
</feature>
<proteinExistence type="predicted"/>
<evidence type="ECO:0000313" key="3">
    <source>
        <dbReference type="EMBL" id="PZP56586.1"/>
    </source>
</evidence>
<evidence type="ECO:0000313" key="4">
    <source>
        <dbReference type="Proteomes" id="UP000249739"/>
    </source>
</evidence>
<dbReference type="InterPro" id="IPR019225">
    <property type="entry name" value="DUF2155"/>
</dbReference>